<gene>
    <name evidence="8" type="primary">recO</name>
    <name evidence="10" type="ORF">BTE48_05815</name>
</gene>
<dbReference type="PANTHER" id="PTHR33991:SF1">
    <property type="entry name" value="DNA REPAIR PROTEIN RECO"/>
    <property type="match status" value="1"/>
</dbReference>
<dbReference type="PANTHER" id="PTHR33991">
    <property type="entry name" value="DNA REPAIR PROTEIN RECO"/>
    <property type="match status" value="1"/>
</dbReference>
<evidence type="ECO:0000313" key="11">
    <source>
        <dbReference type="Proteomes" id="UP000191418"/>
    </source>
</evidence>
<keyword evidence="4 8" id="KW-0227">DNA damage</keyword>
<dbReference type="HAMAP" id="MF_00201">
    <property type="entry name" value="RecO"/>
    <property type="match status" value="1"/>
</dbReference>
<dbReference type="SUPFAM" id="SSF50249">
    <property type="entry name" value="Nucleic acid-binding proteins"/>
    <property type="match status" value="1"/>
</dbReference>
<protein>
    <recommendedName>
        <fullName evidence="3 8">DNA repair protein RecO</fullName>
    </recommendedName>
    <alternativeName>
        <fullName evidence="7 8">Recombination protein O</fullName>
    </alternativeName>
</protein>
<comment type="caution">
    <text evidence="10">The sequence shown here is derived from an EMBL/GenBank/DDBJ whole genome shotgun (WGS) entry which is preliminary data.</text>
</comment>
<dbReference type="NCBIfam" id="TIGR00613">
    <property type="entry name" value="reco"/>
    <property type="match status" value="1"/>
</dbReference>
<dbReference type="RefSeq" id="WP_078743742.1">
    <property type="nucleotide sequence ID" value="NZ_FUXG01000001.1"/>
</dbReference>
<name>A0A1T4KL37_9GAMM</name>
<comment type="function">
    <text evidence="1 8">Involved in DNA repair and RecF pathway recombination.</text>
</comment>
<dbReference type="InterPro" id="IPR012340">
    <property type="entry name" value="NA-bd_OB-fold"/>
</dbReference>
<dbReference type="GO" id="GO:0006310">
    <property type="term" value="P:DNA recombination"/>
    <property type="evidence" value="ECO:0007669"/>
    <property type="project" value="UniProtKB-UniRule"/>
</dbReference>
<dbReference type="GO" id="GO:0043590">
    <property type="term" value="C:bacterial nucleoid"/>
    <property type="evidence" value="ECO:0007669"/>
    <property type="project" value="TreeGrafter"/>
</dbReference>
<dbReference type="Gene3D" id="2.40.50.140">
    <property type="entry name" value="Nucleic acid-binding proteins"/>
    <property type="match status" value="1"/>
</dbReference>
<keyword evidence="6 8" id="KW-0234">DNA repair</keyword>
<dbReference type="InterPro" id="IPR003717">
    <property type="entry name" value="RecO"/>
</dbReference>
<dbReference type="STRING" id="64969.SAMN02745127_00120"/>
<evidence type="ECO:0000256" key="4">
    <source>
        <dbReference type="ARBA" id="ARBA00022763"/>
    </source>
</evidence>
<sequence length="260" mass="29680">MTGLASRIECQPAYVLHTRPYKETSVIASLITLDYGRIDGVVAGVRKAKSRSRALLQPMQPLHVSWRGDNSLKTLSDIESCGVPARLNGRYLNCVLYANELLSRLLLPQAPCPSLFREYALLLLQLEQITQPNQLEPLLRQFEWQLLTSLGYPINFVSAQGHNLQAEQYYQYDWQSGFVLSKQGFLGEHLLRLQEKEWQDAECLKIAKQLSRIAFKPLLGDKPLLARQLFQVHRASKQNSTQPEFTQHKQPCEDLSCSTR</sequence>
<evidence type="ECO:0000313" key="10">
    <source>
        <dbReference type="EMBL" id="OPX56064.1"/>
    </source>
</evidence>
<reference evidence="10 11" key="1">
    <citation type="submission" date="2017-01" db="EMBL/GenBank/DDBJ databases">
        <title>Genome Sequencing of a Marine Spirillum, Oceanospirillum multiglobuliferum ATCC 33336, from Japan.</title>
        <authorList>
            <person name="Carney J.G."/>
            <person name="Trachtenberg A.M."/>
            <person name="Rheaume B.A."/>
            <person name="Linnane J.D."/>
            <person name="Pitts N.L."/>
            <person name="Mykles D.L."/>
            <person name="Maclea K.S."/>
        </authorList>
    </citation>
    <scope>NUCLEOTIDE SEQUENCE [LARGE SCALE GENOMIC DNA]</scope>
    <source>
        <strain evidence="10 11">ATCC 33336</strain>
    </source>
</reference>
<dbReference type="InterPro" id="IPR042242">
    <property type="entry name" value="RecO_C"/>
</dbReference>
<accession>A0A1T4KL37</accession>
<dbReference type="Pfam" id="PF02565">
    <property type="entry name" value="RecO_C"/>
    <property type="match status" value="1"/>
</dbReference>
<keyword evidence="5 8" id="KW-0233">DNA recombination</keyword>
<evidence type="ECO:0000256" key="7">
    <source>
        <dbReference type="ARBA" id="ARBA00033409"/>
    </source>
</evidence>
<proteinExistence type="inferred from homology"/>
<dbReference type="OrthoDB" id="9804792at2"/>
<dbReference type="Proteomes" id="UP000191418">
    <property type="component" value="Unassembled WGS sequence"/>
</dbReference>
<evidence type="ECO:0000259" key="9">
    <source>
        <dbReference type="Pfam" id="PF11967"/>
    </source>
</evidence>
<evidence type="ECO:0000256" key="8">
    <source>
        <dbReference type="HAMAP-Rule" id="MF_00201"/>
    </source>
</evidence>
<comment type="similarity">
    <text evidence="2 8">Belongs to the RecO family.</text>
</comment>
<evidence type="ECO:0000256" key="6">
    <source>
        <dbReference type="ARBA" id="ARBA00023204"/>
    </source>
</evidence>
<evidence type="ECO:0000256" key="3">
    <source>
        <dbReference type="ARBA" id="ARBA00021310"/>
    </source>
</evidence>
<dbReference type="GO" id="GO:0006302">
    <property type="term" value="P:double-strand break repair"/>
    <property type="evidence" value="ECO:0007669"/>
    <property type="project" value="TreeGrafter"/>
</dbReference>
<keyword evidence="11" id="KW-1185">Reference proteome</keyword>
<dbReference type="Pfam" id="PF11967">
    <property type="entry name" value="RecO_N"/>
    <property type="match status" value="1"/>
</dbReference>
<dbReference type="InterPro" id="IPR022572">
    <property type="entry name" value="DNA_rep/recomb_RecO_N"/>
</dbReference>
<dbReference type="AlphaFoldDB" id="A0A1T4KL37"/>
<evidence type="ECO:0000256" key="5">
    <source>
        <dbReference type="ARBA" id="ARBA00023172"/>
    </source>
</evidence>
<evidence type="ECO:0000256" key="1">
    <source>
        <dbReference type="ARBA" id="ARBA00003065"/>
    </source>
</evidence>
<evidence type="ECO:0000256" key="2">
    <source>
        <dbReference type="ARBA" id="ARBA00007452"/>
    </source>
</evidence>
<feature type="domain" description="DNA replication/recombination mediator RecO N-terminal" evidence="9">
    <location>
        <begin position="11"/>
        <end position="80"/>
    </location>
</feature>
<organism evidence="10 11">
    <name type="scientific">Oceanospirillum multiglobuliferum</name>
    <dbReference type="NCBI Taxonomy" id="64969"/>
    <lineage>
        <taxon>Bacteria</taxon>
        <taxon>Pseudomonadati</taxon>
        <taxon>Pseudomonadota</taxon>
        <taxon>Gammaproteobacteria</taxon>
        <taxon>Oceanospirillales</taxon>
        <taxon>Oceanospirillaceae</taxon>
        <taxon>Oceanospirillum</taxon>
    </lineage>
</organism>
<dbReference type="EMBL" id="MTSM01000005">
    <property type="protein sequence ID" value="OPX56064.1"/>
    <property type="molecule type" value="Genomic_DNA"/>
</dbReference>
<dbReference type="Gene3D" id="1.20.1440.120">
    <property type="entry name" value="Recombination protein O, C-terminal domain"/>
    <property type="match status" value="1"/>
</dbReference>